<keyword evidence="1" id="KW-0378">Hydrolase</keyword>
<dbReference type="Pfam" id="PF12706">
    <property type="entry name" value="Lactamase_B_2"/>
    <property type="match status" value="1"/>
</dbReference>
<dbReference type="RefSeq" id="WP_169385783.1">
    <property type="nucleotide sequence ID" value="NZ_JAAXLA010000143.1"/>
</dbReference>
<dbReference type="SUPFAM" id="SSF56281">
    <property type="entry name" value="Metallo-hydrolase/oxidoreductase"/>
    <property type="match status" value="1"/>
</dbReference>
<dbReference type="Gene3D" id="3.60.15.10">
    <property type="entry name" value="Ribonuclease Z/Hydroxyacylglutathione hydrolase-like"/>
    <property type="match status" value="1"/>
</dbReference>
<gene>
    <name evidence="3" type="ORF">HF526_34125</name>
</gene>
<feature type="domain" description="Metallo-beta-lactamase" evidence="2">
    <location>
        <begin position="39"/>
        <end position="246"/>
    </location>
</feature>
<dbReference type="Proteomes" id="UP000820669">
    <property type="component" value="Unassembled WGS sequence"/>
</dbReference>
<dbReference type="EMBL" id="JAAXLA010000143">
    <property type="protein sequence ID" value="NMI02285.1"/>
    <property type="molecule type" value="Genomic_DNA"/>
</dbReference>
<keyword evidence="4" id="KW-1185">Reference proteome</keyword>
<reference evidence="3 4" key="1">
    <citation type="submission" date="2020-04" db="EMBL/GenBank/DDBJ databases">
        <authorList>
            <person name="Klaysubun C."/>
            <person name="Duangmal K."/>
            <person name="Lipun K."/>
        </authorList>
    </citation>
    <scope>NUCLEOTIDE SEQUENCE [LARGE SCALE GENOMIC DNA]</scope>
    <source>
        <strain evidence="3 4">K10HN5</strain>
    </source>
</reference>
<accession>A0ABX1SMP1</accession>
<dbReference type="PANTHER" id="PTHR46018">
    <property type="entry name" value="ZINC PHOSPHODIESTERASE ELAC PROTEIN 1"/>
    <property type="match status" value="1"/>
</dbReference>
<name>A0ABX1SMP1_9PSEU</name>
<dbReference type="InterPro" id="IPR001279">
    <property type="entry name" value="Metallo-B-lactamas"/>
</dbReference>
<proteinExistence type="predicted"/>
<comment type="caution">
    <text evidence="3">The sequence shown here is derived from an EMBL/GenBank/DDBJ whole genome shotgun (WGS) entry which is preliminary data.</text>
</comment>
<evidence type="ECO:0000313" key="3">
    <source>
        <dbReference type="EMBL" id="NMI02285.1"/>
    </source>
</evidence>
<dbReference type="InterPro" id="IPR044094">
    <property type="entry name" value="AtsA-like_MBL-fold"/>
</dbReference>
<dbReference type="CDD" id="cd07719">
    <property type="entry name" value="arylsulfatase_AtsA-like_MBL-fold"/>
    <property type="match status" value="1"/>
</dbReference>
<evidence type="ECO:0000313" key="4">
    <source>
        <dbReference type="Proteomes" id="UP000820669"/>
    </source>
</evidence>
<organism evidence="3 4">
    <name type="scientific">Pseudonocardia acidicola</name>
    <dbReference type="NCBI Taxonomy" id="2724939"/>
    <lineage>
        <taxon>Bacteria</taxon>
        <taxon>Bacillati</taxon>
        <taxon>Actinomycetota</taxon>
        <taxon>Actinomycetes</taxon>
        <taxon>Pseudonocardiales</taxon>
        <taxon>Pseudonocardiaceae</taxon>
        <taxon>Pseudonocardia</taxon>
    </lineage>
</organism>
<protein>
    <submittedName>
        <fullName evidence="3">MBL fold metallo-hydrolase</fullName>
    </submittedName>
</protein>
<dbReference type="InterPro" id="IPR036866">
    <property type="entry name" value="RibonucZ/Hydroxyglut_hydro"/>
</dbReference>
<sequence>MNLAPGPGLALTVLGSGGPFVNPWRASSGQLVWLDGRARLLIDAGGGVFERLGRTGADPAGLDAVLLTHLHADHSGDLPAVVFAGYLAERNRPLTVVGPSDAGGDGHQPGTTRFCELLFGTDGAWRYLHSFDGFGIDARDTSSDPAAAPRAVLDLGDLRVSSVGVPHGMMPAVAYRIDAAGASVVISGDVQRHHPPLAELARGVDLLIHDMALPERDVPHGHLHAKPSEVGRVAADAGCRALLLTHVMPLLEGERTEAERLVRENFPGEVSWADDLRTLPVLPPPVRR</sequence>
<evidence type="ECO:0000259" key="2">
    <source>
        <dbReference type="Pfam" id="PF12706"/>
    </source>
</evidence>
<evidence type="ECO:0000256" key="1">
    <source>
        <dbReference type="ARBA" id="ARBA00022801"/>
    </source>
</evidence>
<dbReference type="PANTHER" id="PTHR46018:SF4">
    <property type="entry name" value="METALLO-HYDROLASE YHFI-RELATED"/>
    <property type="match status" value="1"/>
</dbReference>